<protein>
    <recommendedName>
        <fullName evidence="3">CHK kinase-like domain-containing protein</fullName>
    </recommendedName>
</protein>
<evidence type="ECO:0008006" key="3">
    <source>
        <dbReference type="Google" id="ProtNLM"/>
    </source>
</evidence>
<accession>A0A2R5G9R3</accession>
<proteinExistence type="predicted"/>
<name>A0A2R5G9R3_9STRA</name>
<sequence length="908" mass="101455">MAALTRRRVARLTAAAVAAAFLASLVRKVQKYPFIKRALVLLVRLAWERLTRGRDARAAGFVLNEDDVTTTWLDRELKRKFGADKVVVRKLVRRERMGDDMGNASSMFRLTIDYALNNAELPKVMILKTPRDEVASRLAFTPTRMNEMEARFYQDVEPKLDTTHSGVHVPRGIAARFNDDGHFYVLMSDVSCERVRFQTEKDAICDIDTARCIAEGLASFHGPFLGLPASSGLESIIRLDDPVLNMTTQFAHAGWGPCVSKSGQSMSDDLVKRGPQLIMLAQRLNDYMTGGRDGAPATLVHGDSHLANAYFVTSDDASTRILGLYDFQLLRCGNGAIDLASFFAGSAETDFLCEHLDEILRMYLERIHALQDRLTPRDSQSALTELEVLHRDFRLALGLVFCWNVAAGLAIAFDTEAAEGYKKYFFRICAAVDRLGVIDTALAHFGGRELGRNGYRGPEPAWDVPPLQKVLPNADDPAHDLLGYKAFRAQLATLKPGWWNKMKHELKFRLLKRITSSRKGYHGQKTTDLEDAYLEGHHPVDWAKGKPEVETSAFDSFYLSSFAPYEQTGAPSMGLRVCKRPRDEDGEAWIIIKVPGVAIFTWADHPATHGCVVFDTEDSVTVTSKDGKSELRLMCETPMQQWRATFSGKLRNTKTDALVDSFFDVTWTKDMDMFSFGTDVSPGLTARALALETLSREWGDELKAAHQEHFELYGTVKGSLNIGSERYDVHGRGMRDRAFGIRDWGYMQRYLANYFWTGSMESSRLYNVTMASLPVLSNGKFGFVCPPGASRGAPITALSGNFAEIGADGKPSKELWLSFQCDEITYTMKVFVDEGDTVVLNMGPNRQFVNFRFASFEVSWIDPSTGNIMTEKGYGGSEFGYRFADYEPTRPKLSDLSHLPVGQHGKSS</sequence>
<comment type="caution">
    <text evidence="1">The sequence shown here is derived from an EMBL/GenBank/DDBJ whole genome shotgun (WGS) entry which is preliminary data.</text>
</comment>
<gene>
    <name evidence="1" type="ORF">FCC1311_014802</name>
</gene>
<evidence type="ECO:0000313" key="1">
    <source>
        <dbReference type="EMBL" id="GBG25263.1"/>
    </source>
</evidence>
<evidence type="ECO:0000313" key="2">
    <source>
        <dbReference type="Proteomes" id="UP000241890"/>
    </source>
</evidence>
<dbReference type="InterPro" id="IPR011009">
    <property type="entry name" value="Kinase-like_dom_sf"/>
</dbReference>
<dbReference type="InterPro" id="IPR004119">
    <property type="entry name" value="EcKL"/>
</dbReference>
<dbReference type="Gene3D" id="3.90.1200.10">
    <property type="match status" value="1"/>
</dbReference>
<dbReference type="AlphaFoldDB" id="A0A2R5G9R3"/>
<dbReference type="InParanoid" id="A0A2R5G9R3"/>
<dbReference type="SUPFAM" id="SSF56112">
    <property type="entry name" value="Protein kinase-like (PK-like)"/>
    <property type="match status" value="1"/>
</dbReference>
<dbReference type="OrthoDB" id="5798273at2759"/>
<reference evidence="1 2" key="1">
    <citation type="submission" date="2017-12" db="EMBL/GenBank/DDBJ databases">
        <title>Sequencing, de novo assembly and annotation of complete genome of a new Thraustochytrid species, strain FCC1311.</title>
        <authorList>
            <person name="Sedici K."/>
            <person name="Godart F."/>
            <person name="Aiese Cigliano R."/>
            <person name="Sanseverino W."/>
            <person name="Barakat M."/>
            <person name="Ortet P."/>
            <person name="Marechal E."/>
            <person name="Cagnac O."/>
            <person name="Amato A."/>
        </authorList>
    </citation>
    <scope>NUCLEOTIDE SEQUENCE [LARGE SCALE GENOMIC DNA]</scope>
</reference>
<dbReference type="EMBL" id="BEYU01000012">
    <property type="protein sequence ID" value="GBG25263.1"/>
    <property type="molecule type" value="Genomic_DNA"/>
</dbReference>
<keyword evidence="2" id="KW-1185">Reference proteome</keyword>
<dbReference type="Proteomes" id="UP000241890">
    <property type="component" value="Unassembled WGS sequence"/>
</dbReference>
<dbReference type="Pfam" id="PF02958">
    <property type="entry name" value="EcKL"/>
    <property type="match status" value="1"/>
</dbReference>
<organism evidence="1 2">
    <name type="scientific">Hondaea fermentalgiana</name>
    <dbReference type="NCBI Taxonomy" id="2315210"/>
    <lineage>
        <taxon>Eukaryota</taxon>
        <taxon>Sar</taxon>
        <taxon>Stramenopiles</taxon>
        <taxon>Bigyra</taxon>
        <taxon>Labyrinthulomycetes</taxon>
        <taxon>Thraustochytrida</taxon>
        <taxon>Thraustochytriidae</taxon>
        <taxon>Hondaea</taxon>
    </lineage>
</organism>
<dbReference type="PANTHER" id="PTHR34717:SF1">
    <property type="entry name" value="EG:BACR7A4.20 PROTEIN"/>
    <property type="match status" value="1"/>
</dbReference>
<dbReference type="PANTHER" id="PTHR34717">
    <property type="entry name" value="EG:BACR7A4.20 PROTEIN"/>
    <property type="match status" value="1"/>
</dbReference>